<dbReference type="InterPro" id="IPR006032">
    <property type="entry name" value="Ribosomal_uS12"/>
</dbReference>
<feature type="compositionally biased region" description="Basic and acidic residues" evidence="16">
    <location>
        <begin position="132"/>
        <end position="144"/>
    </location>
</feature>
<feature type="region of interest" description="Disordered" evidence="16">
    <location>
        <begin position="132"/>
        <end position="171"/>
    </location>
</feature>
<comment type="catalytic activity">
    <reaction evidence="15">
        <text>a ubiquinone + NADH + 5 H(+)(in) = a ubiquinol + NAD(+) + 4 H(+)(out)</text>
        <dbReference type="Rhea" id="RHEA:29091"/>
        <dbReference type="Rhea" id="RHEA-COMP:9565"/>
        <dbReference type="Rhea" id="RHEA-COMP:9566"/>
        <dbReference type="ChEBI" id="CHEBI:15378"/>
        <dbReference type="ChEBI" id="CHEBI:16389"/>
        <dbReference type="ChEBI" id="CHEBI:17976"/>
        <dbReference type="ChEBI" id="CHEBI:57540"/>
        <dbReference type="ChEBI" id="CHEBI:57945"/>
        <dbReference type="EC" id="7.1.1.2"/>
    </reaction>
</comment>
<feature type="compositionally biased region" description="Basic and acidic residues" evidence="16">
    <location>
        <begin position="242"/>
        <end position="256"/>
    </location>
</feature>
<dbReference type="Gene3D" id="1.20.58.1610">
    <property type="entry name" value="NADH:ubiquinone/plastoquinone oxidoreductase, chain 3"/>
    <property type="match status" value="1"/>
</dbReference>
<accession>A0A5A7VB34</accession>
<dbReference type="EMBL" id="SSTE01001474">
    <property type="protein sequence ID" value="KAA0065512.1"/>
    <property type="molecule type" value="Genomic_DNA"/>
</dbReference>
<dbReference type="Gene3D" id="2.40.50.140">
    <property type="entry name" value="Nucleic acid-binding proteins"/>
    <property type="match status" value="1"/>
</dbReference>
<dbReference type="Pfam" id="PF00164">
    <property type="entry name" value="Ribosom_S12_S23"/>
    <property type="match status" value="1"/>
</dbReference>
<comment type="subcellular location">
    <subcellularLocation>
        <location evidence="2">Membrane</location>
    </subcellularLocation>
</comment>
<keyword evidence="12" id="KW-0687">Ribonucleoprotein</keyword>
<evidence type="ECO:0000256" key="12">
    <source>
        <dbReference type="ARBA" id="ARBA00023274"/>
    </source>
</evidence>
<feature type="region of interest" description="Disordered" evidence="16">
    <location>
        <begin position="229"/>
        <end position="269"/>
    </location>
</feature>
<dbReference type="Proteomes" id="UP000321393">
    <property type="component" value="Unassembled WGS sequence"/>
</dbReference>
<dbReference type="PROSITE" id="PS00055">
    <property type="entry name" value="RIBOSOMAL_S12"/>
    <property type="match status" value="1"/>
</dbReference>
<protein>
    <recommendedName>
        <fullName evidence="6">NADH-ubiquinone oxidoreductase chain 3</fullName>
    </recommendedName>
    <alternativeName>
        <fullName evidence="14">NADH dehydrogenase subunit 3</fullName>
    </alternativeName>
</protein>
<dbReference type="GO" id="GO:0015935">
    <property type="term" value="C:small ribosomal subunit"/>
    <property type="evidence" value="ECO:0007669"/>
    <property type="project" value="InterPro"/>
</dbReference>
<dbReference type="CDD" id="cd03368">
    <property type="entry name" value="Ribosomal_S12"/>
    <property type="match status" value="1"/>
</dbReference>
<dbReference type="GO" id="GO:0006412">
    <property type="term" value="P:translation"/>
    <property type="evidence" value="ECO:0007669"/>
    <property type="project" value="InterPro"/>
</dbReference>
<dbReference type="PRINTS" id="PR01034">
    <property type="entry name" value="RIBOSOMALS12"/>
</dbReference>
<evidence type="ECO:0000256" key="16">
    <source>
        <dbReference type="SAM" id="MobiDB-lite"/>
    </source>
</evidence>
<dbReference type="InterPro" id="IPR012340">
    <property type="entry name" value="NA-bd_OB-fold"/>
</dbReference>
<dbReference type="InterPro" id="IPR038430">
    <property type="entry name" value="NDAH_ubi_oxred_su3_sf"/>
</dbReference>
<dbReference type="GO" id="GO:0003735">
    <property type="term" value="F:structural constituent of ribosome"/>
    <property type="evidence" value="ECO:0007669"/>
    <property type="project" value="InterPro"/>
</dbReference>
<keyword evidence="11" id="KW-0472">Membrane</keyword>
<evidence type="ECO:0000256" key="8">
    <source>
        <dbReference type="ARBA" id="ARBA00022692"/>
    </source>
</evidence>
<evidence type="ECO:0000256" key="2">
    <source>
        <dbReference type="ARBA" id="ARBA00004370"/>
    </source>
</evidence>
<dbReference type="GO" id="GO:0008137">
    <property type="term" value="F:NADH dehydrogenase (ubiquinone) activity"/>
    <property type="evidence" value="ECO:0007669"/>
    <property type="project" value="UniProtKB-EC"/>
</dbReference>
<dbReference type="SUPFAM" id="SSF50249">
    <property type="entry name" value="Nucleic acid-binding proteins"/>
    <property type="match status" value="1"/>
</dbReference>
<evidence type="ECO:0000313" key="18">
    <source>
        <dbReference type="Proteomes" id="UP000321393"/>
    </source>
</evidence>
<dbReference type="NCBIfam" id="TIGR00981">
    <property type="entry name" value="rpsL_bact"/>
    <property type="match status" value="1"/>
</dbReference>
<dbReference type="GO" id="GO:0016020">
    <property type="term" value="C:membrane"/>
    <property type="evidence" value="ECO:0007669"/>
    <property type="project" value="UniProtKB-SubCell"/>
</dbReference>
<comment type="similarity">
    <text evidence="3">Belongs to the universal ribosomal protein uS12 family.</text>
</comment>
<sequence length="422" mass="46873">MLSSLQTFLFRYAAPRSRSERSKWAVVMSEFAPICIYLVISPLVSLIPLGLPFPFASNSATYPEKLSAYECGFDPSGDARSRFDIRFYLVSILFIILDPEVTFSFPWAGCFGSGVITSERAMPTFNQLIRHGREEKRRTDRTRASDQCPQKQGVRPRLATRTPKKPNSAPRKIAKVRLSNRHDIFAHIPGEGHNLQEHSMVLIRGGRVKDSPDEFEKKDVSQQEEARIEAAPHLKSALSIRQTDEGEGERKEREYSGHGNSSHSKSPLNQLSIDRALALPAEKGLSVPRVKEITSRVIIRVGSKSVRTPPRQEKGLKGSETERARPVAEVASSLVSYHSLFSSRFLEDLFGKESGISLFSLALRSPDRSSTRVSPFSPIAALAQVASDLLVSSGTKKGFAENSLKRPFQSCLTLITDTGKEE</sequence>
<evidence type="ECO:0000256" key="1">
    <source>
        <dbReference type="ARBA" id="ARBA00003257"/>
    </source>
</evidence>
<dbReference type="InterPro" id="IPR005679">
    <property type="entry name" value="Ribosomal_uS12_bac"/>
</dbReference>
<dbReference type="OrthoDB" id="154075at2759"/>
<evidence type="ECO:0000313" key="17">
    <source>
        <dbReference type="EMBL" id="KAA0065512.1"/>
    </source>
</evidence>
<dbReference type="PANTHER" id="PTHR11652">
    <property type="entry name" value="30S RIBOSOMAL PROTEIN S12 FAMILY MEMBER"/>
    <property type="match status" value="1"/>
</dbReference>
<keyword evidence="10" id="KW-1133">Transmembrane helix</keyword>
<evidence type="ECO:0000256" key="4">
    <source>
        <dbReference type="ARBA" id="ARBA00008472"/>
    </source>
</evidence>
<evidence type="ECO:0000256" key="9">
    <source>
        <dbReference type="ARBA" id="ARBA00022980"/>
    </source>
</evidence>
<comment type="function">
    <text evidence="13">With S4 and S5 plays an important role in translational accuracy. Located at the interface of the 30S and 50S subunits.</text>
</comment>
<reference evidence="17 18" key="1">
    <citation type="submission" date="2019-08" db="EMBL/GenBank/DDBJ databases">
        <title>Draft genome sequences of two oriental melons (Cucumis melo L. var makuwa).</title>
        <authorList>
            <person name="Kwon S.-Y."/>
        </authorList>
    </citation>
    <scope>NUCLEOTIDE SEQUENCE [LARGE SCALE GENOMIC DNA]</scope>
    <source>
        <strain evidence="18">cv. SW 3</strain>
        <tissue evidence="17">Leaf</tissue>
    </source>
</reference>
<evidence type="ECO:0000256" key="14">
    <source>
        <dbReference type="ARBA" id="ARBA00031029"/>
    </source>
</evidence>
<dbReference type="Pfam" id="PF00507">
    <property type="entry name" value="Oxidored_q4"/>
    <property type="match status" value="1"/>
</dbReference>
<dbReference type="AlphaFoldDB" id="A0A5A7VB34"/>
<evidence type="ECO:0000256" key="11">
    <source>
        <dbReference type="ARBA" id="ARBA00023136"/>
    </source>
</evidence>
<comment type="subunit">
    <text evidence="5">Part of the 30S ribosomal subunit.</text>
</comment>
<comment type="caution">
    <text evidence="17">The sequence shown here is derived from an EMBL/GenBank/DDBJ whole genome shotgun (WGS) entry which is preliminary data.</text>
</comment>
<gene>
    <name evidence="17" type="ORF">E6C27_scaffold46348G00010</name>
</gene>
<evidence type="ECO:0000256" key="5">
    <source>
        <dbReference type="ARBA" id="ARBA00011458"/>
    </source>
</evidence>
<dbReference type="STRING" id="1194695.A0A5A7VB34"/>
<evidence type="ECO:0000256" key="3">
    <source>
        <dbReference type="ARBA" id="ARBA00005657"/>
    </source>
</evidence>
<keyword evidence="7" id="KW-0813">Transport</keyword>
<keyword evidence="8" id="KW-0812">Transmembrane</keyword>
<dbReference type="FunFam" id="2.40.50.140:FF:000099">
    <property type="entry name" value="Ribosomal protein S12, mitochondrial"/>
    <property type="match status" value="1"/>
</dbReference>
<name>A0A5A7VB34_CUCMM</name>
<evidence type="ECO:0000256" key="6">
    <source>
        <dbReference type="ARBA" id="ARBA00021007"/>
    </source>
</evidence>
<dbReference type="InterPro" id="IPR000440">
    <property type="entry name" value="NADH_UbQ/plastoQ_OxRdtase_su3"/>
</dbReference>
<organism evidence="17 18">
    <name type="scientific">Cucumis melo var. makuwa</name>
    <name type="common">Oriental melon</name>
    <dbReference type="NCBI Taxonomy" id="1194695"/>
    <lineage>
        <taxon>Eukaryota</taxon>
        <taxon>Viridiplantae</taxon>
        <taxon>Streptophyta</taxon>
        <taxon>Embryophyta</taxon>
        <taxon>Tracheophyta</taxon>
        <taxon>Spermatophyta</taxon>
        <taxon>Magnoliopsida</taxon>
        <taxon>eudicotyledons</taxon>
        <taxon>Gunneridae</taxon>
        <taxon>Pentapetalae</taxon>
        <taxon>rosids</taxon>
        <taxon>fabids</taxon>
        <taxon>Cucurbitales</taxon>
        <taxon>Cucurbitaceae</taxon>
        <taxon>Benincaseae</taxon>
        <taxon>Cucumis</taxon>
    </lineage>
</organism>
<comment type="function">
    <text evidence="1">Core subunit of the mitochondrial membrane respiratory chain NADH dehydrogenase (Complex I) that is believed to belong to the minimal assembly required for catalysis. Complex I functions in the transfer of electrons from NADH to the respiratory chain. The immediate electron acceptor for the enzyme is believed to be ubiquinone.</text>
</comment>
<feature type="compositionally biased region" description="Polar residues" evidence="16">
    <location>
        <begin position="258"/>
        <end position="269"/>
    </location>
</feature>
<comment type="similarity">
    <text evidence="4">Belongs to the complex I subunit 3 family.</text>
</comment>
<evidence type="ECO:0000256" key="10">
    <source>
        <dbReference type="ARBA" id="ARBA00022989"/>
    </source>
</evidence>
<evidence type="ECO:0000256" key="7">
    <source>
        <dbReference type="ARBA" id="ARBA00022448"/>
    </source>
</evidence>
<evidence type="ECO:0000256" key="15">
    <source>
        <dbReference type="ARBA" id="ARBA00049551"/>
    </source>
</evidence>
<keyword evidence="9 17" id="KW-0689">Ribosomal protein</keyword>
<proteinExistence type="inferred from homology"/>
<evidence type="ECO:0000256" key="13">
    <source>
        <dbReference type="ARBA" id="ARBA00024830"/>
    </source>
</evidence>